<proteinExistence type="predicted"/>
<accession>A0A1Y1WNC7</accession>
<keyword evidence="3" id="KW-1185">Reference proteome</keyword>
<dbReference type="EMBL" id="MCFG01000381">
    <property type="protein sequence ID" value="ORX75051.1"/>
    <property type="molecule type" value="Genomic_DNA"/>
</dbReference>
<dbReference type="Proteomes" id="UP000193944">
    <property type="component" value="Unassembled WGS sequence"/>
</dbReference>
<evidence type="ECO:0000256" key="1">
    <source>
        <dbReference type="SAM" id="SignalP"/>
    </source>
</evidence>
<feature type="chain" id="PRO_5011000108" evidence="1">
    <location>
        <begin position="26"/>
        <end position="387"/>
    </location>
</feature>
<reference evidence="2 3" key="1">
    <citation type="submission" date="2016-08" db="EMBL/GenBank/DDBJ databases">
        <title>A Parts List for Fungal Cellulosomes Revealed by Comparative Genomics.</title>
        <authorList>
            <consortium name="DOE Joint Genome Institute"/>
            <person name="Haitjema C.H."/>
            <person name="Gilmore S.P."/>
            <person name="Henske J.K."/>
            <person name="Solomon K.V."/>
            <person name="De Groot R."/>
            <person name="Kuo A."/>
            <person name="Mondo S.J."/>
            <person name="Salamov A.A."/>
            <person name="Labutti K."/>
            <person name="Zhao Z."/>
            <person name="Chiniquy J."/>
            <person name="Barry K."/>
            <person name="Brewer H.M."/>
            <person name="Purvine S.O."/>
            <person name="Wright A.T."/>
            <person name="Boxma B."/>
            <person name="Van Alen T."/>
            <person name="Hackstein J.H."/>
            <person name="Baker S.E."/>
            <person name="Grigoriev I.V."/>
            <person name="O'Malley M.A."/>
        </authorList>
    </citation>
    <scope>NUCLEOTIDE SEQUENCE [LARGE SCALE GENOMIC DNA]</scope>
    <source>
        <strain evidence="2 3">S4</strain>
    </source>
</reference>
<evidence type="ECO:0000313" key="3">
    <source>
        <dbReference type="Proteomes" id="UP000193944"/>
    </source>
</evidence>
<organism evidence="2 3">
    <name type="scientific">Anaeromyces robustus</name>
    <dbReference type="NCBI Taxonomy" id="1754192"/>
    <lineage>
        <taxon>Eukaryota</taxon>
        <taxon>Fungi</taxon>
        <taxon>Fungi incertae sedis</taxon>
        <taxon>Chytridiomycota</taxon>
        <taxon>Chytridiomycota incertae sedis</taxon>
        <taxon>Neocallimastigomycetes</taxon>
        <taxon>Neocallimastigales</taxon>
        <taxon>Neocallimastigaceae</taxon>
        <taxon>Anaeromyces</taxon>
    </lineage>
</organism>
<dbReference type="STRING" id="1754192.A0A1Y1WNC7"/>
<dbReference type="OrthoDB" id="10402492at2759"/>
<sequence length="387" mass="43735">MASFKKSTATLIFVIFLSLIQIVYSDDVPSGDVPNIKDEDVLNTKCEYYCNITGKKYSGHTISKNTEGLTIGEHAKKLGDQYNYYILCCDGKLKSREGIPVIKNNLEIISKANVNMDGEFKYLNTDQYCFSYCGYDIKNSIAYLKYSEELSLTDFAKKHANEYDLFTYCCNGKLDDDRMTLTHDLEEFSLRVSLFNLDKNSIGETRQLIEKKFLSTSCSYYCGVEGDSIVSIIKNTQGQLIQDFAANMKLSGKASSGYTKCCDGQMRNRVNIPVYNTIGSITYYKNLKPDYTFDFMDYSQSCNYFCAFKNANKSVTILNTSGSLIEVARNNKGKYDYITYCCDNKEKDLGGSLVVVSPYGEEVAINSDLYQLVGSSNNSNKKQQQPW</sequence>
<reference evidence="2 3" key="2">
    <citation type="submission" date="2016-08" db="EMBL/GenBank/DDBJ databases">
        <title>Pervasive Adenine N6-methylation of Active Genes in Fungi.</title>
        <authorList>
            <consortium name="DOE Joint Genome Institute"/>
            <person name="Mondo S.J."/>
            <person name="Dannebaum R.O."/>
            <person name="Kuo R.C."/>
            <person name="Labutti K."/>
            <person name="Haridas S."/>
            <person name="Kuo A."/>
            <person name="Salamov A."/>
            <person name="Ahrendt S.R."/>
            <person name="Lipzen A."/>
            <person name="Sullivan W."/>
            <person name="Andreopoulos W.B."/>
            <person name="Clum A."/>
            <person name="Lindquist E."/>
            <person name="Daum C."/>
            <person name="Ramamoorthy G.K."/>
            <person name="Gryganskyi A."/>
            <person name="Culley D."/>
            <person name="Magnuson J.K."/>
            <person name="James T.Y."/>
            <person name="O'Malley M.A."/>
            <person name="Stajich J.E."/>
            <person name="Spatafora J.W."/>
            <person name="Visel A."/>
            <person name="Grigoriev I.V."/>
        </authorList>
    </citation>
    <scope>NUCLEOTIDE SEQUENCE [LARGE SCALE GENOMIC DNA]</scope>
    <source>
        <strain evidence="2 3">S4</strain>
    </source>
</reference>
<feature type="signal peptide" evidence="1">
    <location>
        <begin position="1"/>
        <end position="25"/>
    </location>
</feature>
<dbReference type="AlphaFoldDB" id="A0A1Y1WNC7"/>
<evidence type="ECO:0000313" key="2">
    <source>
        <dbReference type="EMBL" id="ORX75051.1"/>
    </source>
</evidence>
<gene>
    <name evidence="2" type="ORF">BCR32DRAFT_329972</name>
</gene>
<protein>
    <submittedName>
        <fullName evidence="2">Uncharacterized protein</fullName>
    </submittedName>
</protein>
<name>A0A1Y1WNC7_9FUNG</name>
<comment type="caution">
    <text evidence="2">The sequence shown here is derived from an EMBL/GenBank/DDBJ whole genome shotgun (WGS) entry which is preliminary data.</text>
</comment>
<keyword evidence="1" id="KW-0732">Signal</keyword>